<evidence type="ECO:0000259" key="10">
    <source>
        <dbReference type="PROSITE" id="PS50109"/>
    </source>
</evidence>
<dbReference type="InterPro" id="IPR011623">
    <property type="entry name" value="7TMR_DISM_rcpt_extracell_dom1"/>
</dbReference>
<sequence length="567" mass="66645">MKSLIFFILFFSNLYAHNFGYFIKDYISEDDINFKELKYEDYQNVILDEFTIKFELDFEKLENKTYYLTIVSDKDSLIYTNVKYEIINNIIVVKLDKFQEKEIFFKYKYDNPKIAQFRWNYINSFEYKYLLKYEGILYGVAYGIIFCAFLYYLIIFFSTKMKCFLYYSLMQIFVLLSLIGFMYFSYQAYPTSIPQALVDTAETLSFLFTLLFAQAILKTKEKMPKIHIFLNIFVILNILDLIAILIYKYSILYIYIPFHIGFLIPTIVGTIAIIKGDKNAIVYTIGWFVVCIFIYAAEHYLIPISGIYTVHIGAPLESLIFSFALGYMLKNLAKEKNEKEKLLIHQNKLASMGEMINNIAHQWRQPLTHLGFINMNFQLALEDKKIDIKYLNEKIKESNSQLDFMSKTIDNFKDFYKINKQKEIFYLSEAIKKAIEIMLPIFDSLNINFQFEIKEDKQINAYENEYSQVILNLLTNAKDAIISNNIKHPEIKITLEVKNNTSITTIFDNAGGIEKKYLDLIFDPYFTTKEKGTGIGLYMSKMIIESHFKGKINVLNKEKGAIFSIEI</sequence>
<dbReference type="SUPFAM" id="SSF47384">
    <property type="entry name" value="Homodimeric domain of signal transducing histidine kinase"/>
    <property type="match status" value="1"/>
</dbReference>
<accession>A0ABX5JG96</accession>
<dbReference type="PANTHER" id="PTHR43065">
    <property type="entry name" value="SENSOR HISTIDINE KINASE"/>
    <property type="match status" value="1"/>
</dbReference>
<gene>
    <name evidence="11" type="ORF">B0175_07530</name>
</gene>
<evidence type="ECO:0000313" key="12">
    <source>
        <dbReference type="Proteomes" id="UP000251311"/>
    </source>
</evidence>
<feature type="domain" description="Histidine kinase" evidence="10">
    <location>
        <begin position="358"/>
        <end position="567"/>
    </location>
</feature>
<organism evidence="11 12">
    <name type="scientific">Arcobacter lacus</name>
    <dbReference type="NCBI Taxonomy" id="1912876"/>
    <lineage>
        <taxon>Bacteria</taxon>
        <taxon>Pseudomonadati</taxon>
        <taxon>Campylobacterota</taxon>
        <taxon>Epsilonproteobacteria</taxon>
        <taxon>Campylobacterales</taxon>
        <taxon>Arcobacteraceae</taxon>
        <taxon>Arcobacter</taxon>
    </lineage>
</organism>
<dbReference type="Pfam" id="PF07695">
    <property type="entry name" value="7TMR-DISM_7TM"/>
    <property type="match status" value="1"/>
</dbReference>
<evidence type="ECO:0000256" key="3">
    <source>
        <dbReference type="ARBA" id="ARBA00022553"/>
    </source>
</evidence>
<evidence type="ECO:0000256" key="5">
    <source>
        <dbReference type="ARBA" id="ARBA00022741"/>
    </source>
</evidence>
<evidence type="ECO:0000256" key="9">
    <source>
        <dbReference type="SAM" id="Phobius"/>
    </source>
</evidence>
<protein>
    <recommendedName>
        <fullName evidence="2">histidine kinase</fullName>
        <ecNumber evidence="2">2.7.13.3</ecNumber>
    </recommendedName>
</protein>
<keyword evidence="4" id="KW-0808">Transferase</keyword>
<dbReference type="InterPro" id="IPR036890">
    <property type="entry name" value="HATPase_C_sf"/>
</dbReference>
<dbReference type="RefSeq" id="WP_108528008.1">
    <property type="nucleotide sequence ID" value="NZ_MUXF01000014.1"/>
</dbReference>
<keyword evidence="9" id="KW-1133">Transmembrane helix</keyword>
<feature type="transmembrane region" description="Helical" evidence="9">
    <location>
        <begin position="196"/>
        <end position="216"/>
    </location>
</feature>
<dbReference type="CDD" id="cd00082">
    <property type="entry name" value="HisKA"/>
    <property type="match status" value="1"/>
</dbReference>
<keyword evidence="12" id="KW-1185">Reference proteome</keyword>
<dbReference type="Gene3D" id="3.30.565.10">
    <property type="entry name" value="Histidine kinase-like ATPase, C-terminal domain"/>
    <property type="match status" value="1"/>
</dbReference>
<dbReference type="Gene3D" id="1.10.287.130">
    <property type="match status" value="1"/>
</dbReference>
<dbReference type="InterPro" id="IPR036097">
    <property type="entry name" value="HisK_dim/P_sf"/>
</dbReference>
<evidence type="ECO:0000256" key="7">
    <source>
        <dbReference type="ARBA" id="ARBA00022840"/>
    </source>
</evidence>
<feature type="transmembrane region" description="Helical" evidence="9">
    <location>
        <begin position="136"/>
        <end position="157"/>
    </location>
</feature>
<keyword evidence="9" id="KW-0472">Membrane</keyword>
<evidence type="ECO:0000313" key="11">
    <source>
        <dbReference type="EMBL" id="PUE65711.1"/>
    </source>
</evidence>
<dbReference type="GO" id="GO:0016301">
    <property type="term" value="F:kinase activity"/>
    <property type="evidence" value="ECO:0007669"/>
    <property type="project" value="UniProtKB-KW"/>
</dbReference>
<comment type="catalytic activity">
    <reaction evidence="1">
        <text>ATP + protein L-histidine = ADP + protein N-phospho-L-histidine.</text>
        <dbReference type="EC" id="2.7.13.3"/>
    </reaction>
</comment>
<feature type="transmembrane region" description="Helical" evidence="9">
    <location>
        <begin position="253"/>
        <end position="274"/>
    </location>
</feature>
<evidence type="ECO:0000256" key="8">
    <source>
        <dbReference type="ARBA" id="ARBA00023012"/>
    </source>
</evidence>
<dbReference type="EMBL" id="MUXF01000014">
    <property type="protein sequence ID" value="PUE65711.1"/>
    <property type="molecule type" value="Genomic_DNA"/>
</dbReference>
<keyword evidence="9" id="KW-0812">Transmembrane</keyword>
<keyword evidence="5" id="KW-0547">Nucleotide-binding</keyword>
<proteinExistence type="predicted"/>
<feature type="transmembrane region" description="Helical" evidence="9">
    <location>
        <begin position="228"/>
        <end position="247"/>
    </location>
</feature>
<dbReference type="PROSITE" id="PS50109">
    <property type="entry name" value="HIS_KIN"/>
    <property type="match status" value="1"/>
</dbReference>
<feature type="transmembrane region" description="Helical" evidence="9">
    <location>
        <begin position="281"/>
        <end position="302"/>
    </location>
</feature>
<dbReference type="InterPro" id="IPR003594">
    <property type="entry name" value="HATPase_dom"/>
</dbReference>
<dbReference type="InterPro" id="IPR003661">
    <property type="entry name" value="HisK_dim/P_dom"/>
</dbReference>
<dbReference type="Pfam" id="PF02518">
    <property type="entry name" value="HATPase_c"/>
    <property type="match status" value="1"/>
</dbReference>
<name>A0ABX5JG96_9BACT</name>
<dbReference type="InterPro" id="IPR004358">
    <property type="entry name" value="Sig_transdc_His_kin-like_C"/>
</dbReference>
<dbReference type="SUPFAM" id="SSF55874">
    <property type="entry name" value="ATPase domain of HSP90 chaperone/DNA topoisomerase II/histidine kinase"/>
    <property type="match status" value="1"/>
</dbReference>
<dbReference type="PANTHER" id="PTHR43065:SF10">
    <property type="entry name" value="PEROXIDE STRESS-ACTIVATED HISTIDINE KINASE MAK3"/>
    <property type="match status" value="1"/>
</dbReference>
<evidence type="ECO:0000256" key="6">
    <source>
        <dbReference type="ARBA" id="ARBA00022777"/>
    </source>
</evidence>
<dbReference type="EC" id="2.7.13.3" evidence="2"/>
<keyword evidence="6 11" id="KW-0418">Kinase</keyword>
<keyword evidence="8" id="KW-0902">Two-component regulatory system</keyword>
<dbReference type="PRINTS" id="PR00344">
    <property type="entry name" value="BCTRLSENSOR"/>
</dbReference>
<dbReference type="Proteomes" id="UP000251311">
    <property type="component" value="Unassembled WGS sequence"/>
</dbReference>
<evidence type="ECO:0000256" key="2">
    <source>
        <dbReference type="ARBA" id="ARBA00012438"/>
    </source>
</evidence>
<evidence type="ECO:0000256" key="4">
    <source>
        <dbReference type="ARBA" id="ARBA00022679"/>
    </source>
</evidence>
<keyword evidence="7" id="KW-0067">ATP-binding</keyword>
<reference evidence="11 12" key="1">
    <citation type="submission" date="2017-02" db="EMBL/GenBank/DDBJ databases">
        <title>Arcobacter lacus sp. nov., a new species isolated from reclaimed water.</title>
        <authorList>
            <person name="Figueras M.J."/>
            <person name="Perez-Cataluna A."/>
            <person name="Salas-Masso N."/>
        </authorList>
    </citation>
    <scope>NUCLEOTIDE SEQUENCE [LARGE SCALE GENOMIC DNA]</scope>
    <source>
        <strain evidence="11 12">RW43-9</strain>
    </source>
</reference>
<comment type="caution">
    <text evidence="11">The sequence shown here is derived from an EMBL/GenBank/DDBJ whole genome shotgun (WGS) entry which is preliminary data.</text>
</comment>
<dbReference type="SMART" id="SM00387">
    <property type="entry name" value="HATPase_c"/>
    <property type="match status" value="1"/>
</dbReference>
<keyword evidence="3" id="KW-0597">Phosphoprotein</keyword>
<feature type="transmembrane region" description="Helical" evidence="9">
    <location>
        <begin position="164"/>
        <end position="184"/>
    </location>
</feature>
<feature type="transmembrane region" description="Helical" evidence="9">
    <location>
        <begin position="308"/>
        <end position="329"/>
    </location>
</feature>
<evidence type="ECO:0000256" key="1">
    <source>
        <dbReference type="ARBA" id="ARBA00000085"/>
    </source>
</evidence>
<dbReference type="InterPro" id="IPR005467">
    <property type="entry name" value="His_kinase_dom"/>
</dbReference>